<protein>
    <recommendedName>
        <fullName evidence="3">Heme oxygenase</fullName>
    </recommendedName>
</protein>
<dbReference type="InterPro" id="IPR016084">
    <property type="entry name" value="Haem_Oase-like_multi-hlx"/>
</dbReference>
<keyword evidence="2" id="KW-1185">Reference proteome</keyword>
<dbReference type="RefSeq" id="WP_090206146.1">
    <property type="nucleotide sequence ID" value="NZ_FOZM01000001.1"/>
</dbReference>
<accession>A0A1I6MDM7</accession>
<gene>
    <name evidence="1" type="ORF">SAMN05444714_1607</name>
</gene>
<evidence type="ECO:0000313" key="2">
    <source>
        <dbReference type="Proteomes" id="UP000198926"/>
    </source>
</evidence>
<dbReference type="AlphaFoldDB" id="A0A1I6MDM7"/>
<dbReference type="Proteomes" id="UP000198926">
    <property type="component" value="Unassembled WGS sequence"/>
</dbReference>
<organism evidence="1 2">
    <name type="scientific">Yoonia litorea</name>
    <dbReference type="NCBI Taxonomy" id="1123755"/>
    <lineage>
        <taxon>Bacteria</taxon>
        <taxon>Pseudomonadati</taxon>
        <taxon>Pseudomonadota</taxon>
        <taxon>Alphaproteobacteria</taxon>
        <taxon>Rhodobacterales</taxon>
        <taxon>Paracoccaceae</taxon>
        <taxon>Yoonia</taxon>
    </lineage>
</organism>
<dbReference type="STRING" id="1123755.SAMN05444714_1607"/>
<proteinExistence type="predicted"/>
<name>A0A1I6MDM7_9RHOB</name>
<dbReference type="OrthoDB" id="7629404at2"/>
<sequence length="188" mass="20957">MIKHTQTSLRARLRIDTYSAHESLDHEVSRFNLTMPDGLMGFLNMQSAALQTLSALDVSAKAEAVIQDLLERATRDLRKLSSSTQTSPAEIEPVHPLAIDYAISGSRLGSRILKKRWQATTNAQVRQADAYFSAPSYIEIWASFCDTAEELSSTGPLADQIVRDADRIFHMYRECARAVTLMKGETHA</sequence>
<dbReference type="SUPFAM" id="SSF48613">
    <property type="entry name" value="Heme oxygenase-like"/>
    <property type="match status" value="1"/>
</dbReference>
<reference evidence="1 2" key="1">
    <citation type="submission" date="2016-10" db="EMBL/GenBank/DDBJ databases">
        <authorList>
            <person name="de Groot N.N."/>
        </authorList>
    </citation>
    <scope>NUCLEOTIDE SEQUENCE [LARGE SCALE GENOMIC DNA]</scope>
    <source>
        <strain evidence="1 2">DSM 29433</strain>
    </source>
</reference>
<evidence type="ECO:0008006" key="3">
    <source>
        <dbReference type="Google" id="ProtNLM"/>
    </source>
</evidence>
<dbReference type="EMBL" id="FOZM01000001">
    <property type="protein sequence ID" value="SFS13804.1"/>
    <property type="molecule type" value="Genomic_DNA"/>
</dbReference>
<evidence type="ECO:0000313" key="1">
    <source>
        <dbReference type="EMBL" id="SFS13804.1"/>
    </source>
</evidence>
<dbReference type="Gene3D" id="1.20.910.10">
    <property type="entry name" value="Heme oxygenase-like"/>
    <property type="match status" value="1"/>
</dbReference>